<dbReference type="VEuPathDB" id="TrichDB:TVAG_499700"/>
<dbReference type="InParanoid" id="A2EIQ5"/>
<dbReference type="Proteomes" id="UP000001542">
    <property type="component" value="Unassembled WGS sequence"/>
</dbReference>
<gene>
    <name evidence="3" type="ORF">TVAG_499700</name>
</gene>
<sequence length="2010" mass="235876">MNSALFRPPKAESRKQGKKVSETEKRKKLHQIIEDLKNENEEYQNYSTHLSQTEESVKNDNEKLLEAIKKHQEMYRNLRNTLKKYPAIMKNSFRAHHEAKHRYNKYHIQVQGQKDGSCNENMQKEIRNVLYDLHNIKNDFNDTNQTKQKYEAMVRQIGQLQEIQNGLSKTNADLTEQLNKYRGEPSLKDVIQRIDKKAEKTKQLQAELEKKCLDQAVTPAETCDRVGNMLGEIDPFVNHLNDILSPNNLSNTSKSLQLSTQKSTMLSNIVSGLYQSDGQTSLTLGNTLENINNSKFQSESIQRPAEIEPSPVKSARNTNLSSSMRNLRLSTLSKNKGKISSVDFFIPFSQKPITKHAYTKSQGAFLPPTLDEMNTSAQVSEALSEAERRHKKFGDVGSSEFPSDFLGLSGMESDSHQAHTPTEVDSINMRTSHNNSDESEPSQEFLSDGPLKMVKDSDGRLVFDNAPLIDNFLDPDGKLISKKGDDYFNTDDEKIDVKKDQDGYFYIDKDGERIELTPIKEEDLTESTPEDDMNQRRTEHSSSTKPIKSKTIKAHYADSENQDSNAAANANEEEEEHKENSSSGTWDSEANKNNKPNEEEEINEDKDKNIEEKDLENKEDDQKEADKDANEEKKETDENNMSLKTMVIEKITGIKKVVKDGKPLIRKRKEKKEKDDDSDYEYLTDDEALHTKKYDKDGKPIVRRRKFGHYKEEDPENPVEYEEFTDDEALHTKKKVDDSKKKPIIRRRKFGHYKDNDPENPVEYEEFTDDERLHATKVKKNGKPMIRLRKNLDKNDKGEYDYEYLSDDEAMHKTQVEKEGKPLIRYTKGDKNENNEYEYEYSTDDEALHTTHNVDEEKKKPYVRRRKFGHYKDGRDDIEYEEFTDDERLHAKKVKKDGKPMIRRRKNLNKNDNGEYDYEYLSDDEAMHKTHVEKDGKPFIRYTKGDKNSEGEYEYEYSTDDEALHTTHIDQDGKPIIRRRPISSYKDSDCDYEYLTDDEALHTKKYDKDGKPIVRRRKFSHYKDNDPENPVEYEEFTDDEALHTKEFIKDGKPMIRRRKNLEKNDKGEYDYEEFTDDEKLHATKVKKNGKPMIRLRKNLDKNDKGEYDYEYLSDDEAMHKTKVEKEGKPLIRYTKGNKNSDGEYEYEYSTDDEALHTIQKMEEAKMKPMIRRRKFGHYKDGRDDIEYEEFTDNEELRATKFVRDDKPMIRRRKNLEQNDEGEFDYEEFTDNEELHATKVTKDGMPYIRRRKNLKKNSDDEYDYEYLTDDERLHAKKVKKDGKPMIRRRKNLNKNDNGEYDYEYLSDDEAMHKTHVEKDGKPFIRYTKGDKNSEGEYEYEYSTDDEALHTTHIDQDGKPIIRRRPISSYKDSDCDYEYLTDDEALHTKKISKDNKPKIRRHKFGHYKSDDPENEVEYEEFTDNEGLHATKVMKDGKPMIRRRTGKKDDYSDYEYDYFTDPDNQFVAYKRTEVSDFDAIRRKKEQEEKEQYTYVYEEEEDDVYYSDKFYSDDEEEKPVSKPSSRRSSFRDDNENKKEEEEKHEEEEEVDYKHKAFAIPVVVTARKKQQNPFSSIRKRRKRHPSDENLSLLENDRKRKSLIDSDPEPKEDPSLTITKLAQDRYGIEVAAGTPAEYVTGNADSRWTRNLIQNAITTQLDRTRLQVEIADKSLQLSAIVDSIIKAKMELKQLQSSLNKGAPQLDLDVFSMSANDSPDRNVPKESIEIQTDFGMSNLEAQDAEIKNNIQILSHVFINEQQKKVYQFHFPHLQETLRNAQQKSTRLRLMQEDLERRMLIVCPDTGMSAASAATRERIRYEKSIDQRKSMLETIEQQTDECHEQIKKLKAKIKDQKCIQDMLKRKTVEGGHVPPPNVKALCRQLDDNREKAANLSEKIELLKHEERFTDEGFEKVEKLVSETTVRDLEEINNRLLMRITQRKVKFDAMRRTDHTTRTIPLTFSDDISAIETRYRDIQNEMVMIQSKENALMTKIKKKIAKIKKMGIQLMETSLVPPEI</sequence>
<dbReference type="RefSeq" id="XP_001319705.1">
    <property type="nucleotide sequence ID" value="XM_001319670.1"/>
</dbReference>
<accession>A2EIQ5</accession>
<organism evidence="3 4">
    <name type="scientific">Trichomonas vaginalis (strain ATCC PRA-98 / G3)</name>
    <dbReference type="NCBI Taxonomy" id="412133"/>
    <lineage>
        <taxon>Eukaryota</taxon>
        <taxon>Metamonada</taxon>
        <taxon>Parabasalia</taxon>
        <taxon>Trichomonadida</taxon>
        <taxon>Trichomonadidae</taxon>
        <taxon>Trichomonas</taxon>
    </lineage>
</organism>
<reference evidence="3" key="1">
    <citation type="submission" date="2006-10" db="EMBL/GenBank/DDBJ databases">
        <authorList>
            <person name="Amadeo P."/>
            <person name="Zhao Q."/>
            <person name="Wortman J."/>
            <person name="Fraser-Liggett C."/>
            <person name="Carlton J."/>
        </authorList>
    </citation>
    <scope>NUCLEOTIDE SEQUENCE</scope>
    <source>
        <strain evidence="3">G3</strain>
    </source>
</reference>
<feature type="region of interest" description="Disordered" evidence="2">
    <location>
        <begin position="510"/>
        <end position="644"/>
    </location>
</feature>
<evidence type="ECO:0000256" key="1">
    <source>
        <dbReference type="SAM" id="Coils"/>
    </source>
</evidence>
<feature type="region of interest" description="Disordered" evidence="2">
    <location>
        <begin position="431"/>
        <end position="450"/>
    </location>
</feature>
<dbReference type="OrthoDB" id="10693093at2759"/>
<feature type="region of interest" description="Disordered" evidence="2">
    <location>
        <begin position="1502"/>
        <end position="1547"/>
    </location>
</feature>
<feature type="compositionally biased region" description="Basic and acidic residues" evidence="2">
    <location>
        <begin position="533"/>
        <end position="542"/>
    </location>
</feature>
<keyword evidence="1" id="KW-0175">Coiled coil</keyword>
<keyword evidence="4" id="KW-1185">Reference proteome</keyword>
<feature type="region of interest" description="Disordered" evidence="2">
    <location>
        <begin position="1564"/>
        <end position="1610"/>
    </location>
</feature>
<feature type="compositionally biased region" description="Acidic residues" evidence="2">
    <location>
        <begin position="523"/>
        <end position="532"/>
    </location>
</feature>
<feature type="compositionally biased region" description="Basic and acidic residues" evidence="2">
    <location>
        <begin position="605"/>
        <end position="637"/>
    </location>
</feature>
<feature type="compositionally biased region" description="Basic and acidic residues" evidence="2">
    <location>
        <begin position="1525"/>
        <end position="1537"/>
    </location>
</feature>
<evidence type="ECO:0000313" key="3">
    <source>
        <dbReference type="EMBL" id="EAY07482.1"/>
    </source>
</evidence>
<feature type="compositionally biased region" description="Basic and acidic residues" evidence="2">
    <location>
        <begin position="510"/>
        <end position="522"/>
    </location>
</feature>
<proteinExistence type="predicted"/>
<dbReference type="SMR" id="A2EIQ5"/>
<feature type="compositionally biased region" description="Basic and acidic residues" evidence="2">
    <location>
        <begin position="1589"/>
        <end position="1608"/>
    </location>
</feature>
<feature type="region of interest" description="Disordered" evidence="2">
    <location>
        <begin position="1"/>
        <end position="27"/>
    </location>
</feature>
<protein>
    <submittedName>
        <fullName evidence="3">Uncharacterized protein</fullName>
    </submittedName>
</protein>
<feature type="region of interest" description="Disordered" evidence="2">
    <location>
        <begin position="659"/>
        <end position="679"/>
    </location>
</feature>
<evidence type="ECO:0000256" key="2">
    <source>
        <dbReference type="SAM" id="MobiDB-lite"/>
    </source>
</evidence>
<dbReference type="VEuPathDB" id="TrichDB:TVAGG3_0959850"/>
<name>A2EIQ5_TRIV3</name>
<feature type="region of interest" description="Disordered" evidence="2">
    <location>
        <begin position="297"/>
        <end position="318"/>
    </location>
</feature>
<feature type="coiled-coil region" evidence="1">
    <location>
        <begin position="1823"/>
        <end position="1896"/>
    </location>
</feature>
<dbReference type="KEGG" id="tva:4765373"/>
<reference evidence="3" key="2">
    <citation type="journal article" date="2007" name="Science">
        <title>Draft genome sequence of the sexually transmitted pathogen Trichomonas vaginalis.</title>
        <authorList>
            <person name="Carlton J.M."/>
            <person name="Hirt R.P."/>
            <person name="Silva J.C."/>
            <person name="Delcher A.L."/>
            <person name="Schatz M."/>
            <person name="Zhao Q."/>
            <person name="Wortman J.R."/>
            <person name="Bidwell S.L."/>
            <person name="Alsmark U.C.M."/>
            <person name="Besteiro S."/>
            <person name="Sicheritz-Ponten T."/>
            <person name="Noel C.J."/>
            <person name="Dacks J.B."/>
            <person name="Foster P.G."/>
            <person name="Simillion C."/>
            <person name="Van de Peer Y."/>
            <person name="Miranda-Saavedra D."/>
            <person name="Barton G.J."/>
            <person name="Westrop G.D."/>
            <person name="Mueller S."/>
            <person name="Dessi D."/>
            <person name="Fiori P.L."/>
            <person name="Ren Q."/>
            <person name="Paulsen I."/>
            <person name="Zhang H."/>
            <person name="Bastida-Corcuera F.D."/>
            <person name="Simoes-Barbosa A."/>
            <person name="Brown M.T."/>
            <person name="Hayes R.D."/>
            <person name="Mukherjee M."/>
            <person name="Okumura C.Y."/>
            <person name="Schneider R."/>
            <person name="Smith A.J."/>
            <person name="Vanacova S."/>
            <person name="Villalvazo M."/>
            <person name="Haas B.J."/>
            <person name="Pertea M."/>
            <person name="Feldblyum T.V."/>
            <person name="Utterback T.R."/>
            <person name="Shu C.L."/>
            <person name="Osoegawa K."/>
            <person name="de Jong P.J."/>
            <person name="Hrdy I."/>
            <person name="Horvathova L."/>
            <person name="Zubacova Z."/>
            <person name="Dolezal P."/>
            <person name="Malik S.B."/>
            <person name="Logsdon J.M. Jr."/>
            <person name="Henze K."/>
            <person name="Gupta A."/>
            <person name="Wang C.C."/>
            <person name="Dunne R.L."/>
            <person name="Upcroft J.A."/>
            <person name="Upcroft P."/>
            <person name="White O."/>
            <person name="Salzberg S.L."/>
            <person name="Tang P."/>
            <person name="Chiu C.-H."/>
            <person name="Lee Y.-S."/>
            <person name="Embley T.M."/>
            <person name="Coombs G.H."/>
            <person name="Mottram J.C."/>
            <person name="Tachezy J."/>
            <person name="Fraser-Liggett C.M."/>
            <person name="Johnson P.J."/>
        </authorList>
    </citation>
    <scope>NUCLEOTIDE SEQUENCE [LARGE SCALE GENOMIC DNA]</scope>
    <source>
        <strain evidence="3">G3</strain>
    </source>
</reference>
<feature type="compositionally biased region" description="Basic and acidic residues" evidence="2">
    <location>
        <begin position="9"/>
        <end position="27"/>
    </location>
</feature>
<dbReference type="EMBL" id="DS113399">
    <property type="protein sequence ID" value="EAY07482.1"/>
    <property type="molecule type" value="Genomic_DNA"/>
</dbReference>
<evidence type="ECO:0000313" key="4">
    <source>
        <dbReference type="Proteomes" id="UP000001542"/>
    </source>
</evidence>